<name>A0A2K8U574_9GAMM</name>
<evidence type="ECO:0000256" key="8">
    <source>
        <dbReference type="ARBA" id="ARBA00022801"/>
    </source>
</evidence>
<evidence type="ECO:0000313" key="15">
    <source>
        <dbReference type="Proteomes" id="UP000232638"/>
    </source>
</evidence>
<dbReference type="Gene3D" id="3.40.470.10">
    <property type="entry name" value="Uracil-DNA glycosylase-like domain"/>
    <property type="match status" value="1"/>
</dbReference>
<dbReference type="OrthoDB" id="5290748at2"/>
<organism evidence="14 15">
    <name type="scientific">Candidatus Thiodictyon syntrophicum</name>
    <dbReference type="NCBI Taxonomy" id="1166950"/>
    <lineage>
        <taxon>Bacteria</taxon>
        <taxon>Pseudomonadati</taxon>
        <taxon>Pseudomonadota</taxon>
        <taxon>Gammaproteobacteria</taxon>
        <taxon>Chromatiales</taxon>
        <taxon>Chromatiaceae</taxon>
        <taxon>Thiodictyon</taxon>
    </lineage>
</organism>
<sequence>MLDETRRRAYLHAMGIDLWVPRLAAPPVQAPPLALPHPQPVPAAAQAASPVPVAPPQPPRPVAPRPQPAADAPQALPEPPPGPDLGWDTAWEPVGDPVWEPVWEPPSAPAGPTRAQTPPRTAHAAAPPAKAPAVAPPPLLDDPATLDWDALAAAVAACRACALCETRTRTVFGVGDRQARLLVIGEAPGADEDRAGEPFVGRAGQLLNQMLAAIGLTRAQVYIANILKCRPPGNRNPHPGEVAHCQGYLARQVELIRPRVILSVGAVSAQNLLGTDTPVGRLRGRWFDYGPAAVPLRVTYHPAYLLRSPEHKGKAWEDLIEVSRRLGRGA</sequence>
<keyword evidence="15" id="KW-1185">Reference proteome</keyword>
<keyword evidence="6" id="KW-0479">Metal-binding</keyword>
<gene>
    <name evidence="14" type="ORF">THSYN_05955</name>
</gene>
<dbReference type="InterPro" id="IPR005273">
    <property type="entry name" value="Ura-DNA_glyco_family4"/>
</dbReference>
<accession>A0A2K8U574</accession>
<dbReference type="RefSeq" id="WP_100918336.1">
    <property type="nucleotide sequence ID" value="NZ_CP020370.1"/>
</dbReference>
<dbReference type="GO" id="GO:0004844">
    <property type="term" value="F:uracil DNA N-glycosylase activity"/>
    <property type="evidence" value="ECO:0007669"/>
    <property type="project" value="UniProtKB-EC"/>
</dbReference>
<evidence type="ECO:0000313" key="14">
    <source>
        <dbReference type="EMBL" id="AUB80539.1"/>
    </source>
</evidence>
<dbReference type="AlphaFoldDB" id="A0A2K8U574"/>
<dbReference type="SMART" id="SM00987">
    <property type="entry name" value="UreE_C"/>
    <property type="match status" value="1"/>
</dbReference>
<keyword evidence="10" id="KW-0411">Iron-sulfur</keyword>
<evidence type="ECO:0000259" key="13">
    <source>
        <dbReference type="SMART" id="SM00986"/>
    </source>
</evidence>
<evidence type="ECO:0000256" key="12">
    <source>
        <dbReference type="SAM" id="MobiDB-lite"/>
    </source>
</evidence>
<evidence type="ECO:0000256" key="3">
    <source>
        <dbReference type="ARBA" id="ARBA00012030"/>
    </source>
</evidence>
<comment type="catalytic activity">
    <reaction evidence="1">
        <text>Hydrolyzes single-stranded DNA or mismatched double-stranded DNA and polynucleotides, releasing free uracil.</text>
        <dbReference type="EC" id="3.2.2.27"/>
    </reaction>
</comment>
<dbReference type="Proteomes" id="UP000232638">
    <property type="component" value="Chromosome"/>
</dbReference>
<keyword evidence="11" id="KW-0234">DNA repair</keyword>
<dbReference type="InterPro" id="IPR036895">
    <property type="entry name" value="Uracil-DNA_glycosylase-like_sf"/>
</dbReference>
<keyword evidence="7" id="KW-0227">DNA damage</keyword>
<evidence type="ECO:0000256" key="6">
    <source>
        <dbReference type="ARBA" id="ARBA00022723"/>
    </source>
</evidence>
<comment type="similarity">
    <text evidence="2">Belongs to the uracil-DNA glycosylase (UDG) superfamily. Type 4 (UDGa) family.</text>
</comment>
<protein>
    <recommendedName>
        <fullName evidence="4">Type-4 uracil-DNA glycosylase</fullName>
        <ecNumber evidence="3">3.2.2.27</ecNumber>
    </recommendedName>
</protein>
<dbReference type="PANTHER" id="PTHR33693:SF1">
    <property type="entry name" value="TYPE-4 URACIL-DNA GLYCOSYLASE"/>
    <property type="match status" value="1"/>
</dbReference>
<dbReference type="InterPro" id="IPR051536">
    <property type="entry name" value="UDG_Type-4/5"/>
</dbReference>
<dbReference type="KEGG" id="tsy:THSYN_05955"/>
<dbReference type="InterPro" id="IPR005122">
    <property type="entry name" value="Uracil-DNA_glycosylase-like"/>
</dbReference>
<dbReference type="GO" id="GO:0046872">
    <property type="term" value="F:metal ion binding"/>
    <property type="evidence" value="ECO:0007669"/>
    <property type="project" value="UniProtKB-KW"/>
</dbReference>
<dbReference type="SUPFAM" id="SSF52141">
    <property type="entry name" value="Uracil-DNA glycosylase-like"/>
    <property type="match status" value="1"/>
</dbReference>
<evidence type="ECO:0000256" key="2">
    <source>
        <dbReference type="ARBA" id="ARBA00006521"/>
    </source>
</evidence>
<dbReference type="PANTHER" id="PTHR33693">
    <property type="entry name" value="TYPE-5 URACIL-DNA GLYCOSYLASE"/>
    <property type="match status" value="1"/>
</dbReference>
<evidence type="ECO:0000256" key="1">
    <source>
        <dbReference type="ARBA" id="ARBA00001400"/>
    </source>
</evidence>
<evidence type="ECO:0000256" key="4">
    <source>
        <dbReference type="ARBA" id="ARBA00019403"/>
    </source>
</evidence>
<dbReference type="GO" id="GO:0051539">
    <property type="term" value="F:4 iron, 4 sulfur cluster binding"/>
    <property type="evidence" value="ECO:0007669"/>
    <property type="project" value="UniProtKB-KW"/>
</dbReference>
<keyword evidence="9" id="KW-0408">Iron</keyword>
<evidence type="ECO:0000256" key="7">
    <source>
        <dbReference type="ARBA" id="ARBA00022763"/>
    </source>
</evidence>
<proteinExistence type="inferred from homology"/>
<evidence type="ECO:0000256" key="9">
    <source>
        <dbReference type="ARBA" id="ARBA00023004"/>
    </source>
</evidence>
<dbReference type="EMBL" id="CP020370">
    <property type="protein sequence ID" value="AUB80539.1"/>
    <property type="molecule type" value="Genomic_DNA"/>
</dbReference>
<dbReference type="Pfam" id="PF03167">
    <property type="entry name" value="UDG"/>
    <property type="match status" value="1"/>
</dbReference>
<feature type="compositionally biased region" description="Pro residues" evidence="12">
    <location>
        <begin position="52"/>
        <end position="67"/>
    </location>
</feature>
<reference evidence="14 15" key="1">
    <citation type="submission" date="2017-03" db="EMBL/GenBank/DDBJ databases">
        <title>Complete genome sequence of Candidatus 'Thiodictyon syntrophicum' sp. nov. strain Cad16T, a photolithoautotroph purple sulfur bacterium isolated from an alpine meromictic lake.</title>
        <authorList>
            <person name="Luedin S.M."/>
            <person name="Pothier J.F."/>
            <person name="Danza F."/>
            <person name="Storelli N."/>
            <person name="Wittwer M."/>
            <person name="Tonolla M."/>
        </authorList>
    </citation>
    <scope>NUCLEOTIDE SEQUENCE [LARGE SCALE GENOMIC DNA]</scope>
    <source>
        <strain evidence="14 15">Cad16T</strain>
    </source>
</reference>
<feature type="compositionally biased region" description="Pro residues" evidence="12">
    <location>
        <begin position="31"/>
        <end position="41"/>
    </location>
</feature>
<dbReference type="CDD" id="cd10030">
    <property type="entry name" value="UDG-F4_TTUDGA_SPO1dp_like"/>
    <property type="match status" value="1"/>
</dbReference>
<dbReference type="GO" id="GO:0006281">
    <property type="term" value="P:DNA repair"/>
    <property type="evidence" value="ECO:0007669"/>
    <property type="project" value="UniProtKB-KW"/>
</dbReference>
<feature type="region of interest" description="Disordered" evidence="12">
    <location>
        <begin position="31"/>
        <end position="133"/>
    </location>
</feature>
<feature type="compositionally biased region" description="Low complexity" evidence="12">
    <location>
        <begin position="42"/>
        <end position="51"/>
    </location>
</feature>
<dbReference type="NCBIfam" id="TIGR00758">
    <property type="entry name" value="UDG_fam4"/>
    <property type="match status" value="1"/>
</dbReference>
<dbReference type="EC" id="3.2.2.27" evidence="3"/>
<evidence type="ECO:0000256" key="5">
    <source>
        <dbReference type="ARBA" id="ARBA00022485"/>
    </source>
</evidence>
<evidence type="ECO:0000256" key="11">
    <source>
        <dbReference type="ARBA" id="ARBA00023204"/>
    </source>
</evidence>
<feature type="domain" description="Uracil-DNA glycosylase-like" evidence="13">
    <location>
        <begin position="172"/>
        <end position="320"/>
    </location>
</feature>
<keyword evidence="8" id="KW-0378">Hydrolase</keyword>
<feature type="compositionally biased region" description="Low complexity" evidence="12">
    <location>
        <begin position="110"/>
        <end position="133"/>
    </location>
</feature>
<evidence type="ECO:0000256" key="10">
    <source>
        <dbReference type="ARBA" id="ARBA00023014"/>
    </source>
</evidence>
<dbReference type="SMART" id="SM00986">
    <property type="entry name" value="UDG"/>
    <property type="match status" value="1"/>
</dbReference>
<keyword evidence="5" id="KW-0004">4Fe-4S</keyword>